<sequence length="162" mass="18983">MIKIGSNNFLTIEEIAEGFNVDVDKVYELFTKYDVKSIQFNGNMYVLENEFLKIFTEEPSIYKVNDNNKKYPVTEKQILTEAISLLQHTGQLSIKELRERLKETMDLSEEDLQINKNRNDTKFDQKVRNLISHRDSNGLIEYCDYEKIGKEGFLKLKRGSSK</sequence>
<accession>A0A9X2M714</accession>
<keyword evidence="2" id="KW-1185">Reference proteome</keyword>
<dbReference type="Proteomes" id="UP001140817">
    <property type="component" value="Unassembled WGS sequence"/>
</dbReference>
<dbReference type="AlphaFoldDB" id="A0A9X2M714"/>
<protein>
    <submittedName>
        <fullName evidence="1">Uncharacterized protein</fullName>
    </submittedName>
</protein>
<evidence type="ECO:0000313" key="2">
    <source>
        <dbReference type="Proteomes" id="UP001140817"/>
    </source>
</evidence>
<name>A0A9X2M714_9FIRM</name>
<comment type="caution">
    <text evidence="1">The sequence shown here is derived from an EMBL/GenBank/DDBJ whole genome shotgun (WGS) entry which is preliminary data.</text>
</comment>
<evidence type="ECO:0000313" key="1">
    <source>
        <dbReference type="EMBL" id="MCR1822112.1"/>
    </source>
</evidence>
<dbReference type="RefSeq" id="WP_257560210.1">
    <property type="nucleotide sequence ID" value="NZ_JANKBY010000035.1"/>
</dbReference>
<organism evidence="1 2">
    <name type="scientific">Terrisporobacter muris</name>
    <dbReference type="NCBI Taxonomy" id="2963284"/>
    <lineage>
        <taxon>Bacteria</taxon>
        <taxon>Bacillati</taxon>
        <taxon>Bacillota</taxon>
        <taxon>Clostridia</taxon>
        <taxon>Peptostreptococcales</taxon>
        <taxon>Peptostreptococcaceae</taxon>
        <taxon>Terrisporobacter</taxon>
    </lineage>
</organism>
<gene>
    <name evidence="1" type="ORF">NSA58_04860</name>
</gene>
<reference evidence="1" key="1">
    <citation type="submission" date="2022-07" db="EMBL/GenBank/DDBJ databases">
        <title>Enhanced cultured diversity of the mouse gut microbiota enables custom-made synthetic communities.</title>
        <authorList>
            <person name="Afrizal A."/>
        </authorList>
    </citation>
    <scope>NUCLEOTIDE SEQUENCE</scope>
    <source>
        <strain evidence="1">DSM 29186</strain>
    </source>
</reference>
<proteinExistence type="predicted"/>
<dbReference type="EMBL" id="JANKBY010000035">
    <property type="protein sequence ID" value="MCR1822112.1"/>
    <property type="molecule type" value="Genomic_DNA"/>
</dbReference>